<keyword evidence="1" id="KW-0547">Nucleotide-binding</keyword>
<feature type="region of interest" description="Disordered" evidence="2">
    <location>
        <begin position="231"/>
        <end position="266"/>
    </location>
</feature>
<reference evidence="5 6" key="1">
    <citation type="submission" date="2024-02" db="EMBL/GenBank/DDBJ databases">
        <authorList>
            <person name="Chen Y."/>
            <person name="Shah S."/>
            <person name="Dougan E. K."/>
            <person name="Thang M."/>
            <person name="Chan C."/>
        </authorList>
    </citation>
    <scope>NUCLEOTIDE SEQUENCE [LARGE SCALE GENOMIC DNA]</scope>
</reference>
<feature type="binding site" evidence="1">
    <location>
        <position position="133"/>
    </location>
    <ligand>
        <name>ATP</name>
        <dbReference type="ChEBI" id="CHEBI:30616"/>
    </ligand>
</feature>
<keyword evidence="3" id="KW-1133">Transmembrane helix</keyword>
<evidence type="ECO:0000313" key="5">
    <source>
        <dbReference type="EMBL" id="CAK9071069.1"/>
    </source>
</evidence>
<dbReference type="PANTHER" id="PTHR44167">
    <property type="entry name" value="OVARIAN-SPECIFIC SERINE/THREONINE-PROTEIN KINASE LOK-RELATED"/>
    <property type="match status" value="1"/>
</dbReference>
<dbReference type="InterPro" id="IPR011009">
    <property type="entry name" value="Kinase-like_dom_sf"/>
</dbReference>
<evidence type="ECO:0000256" key="3">
    <source>
        <dbReference type="SAM" id="Phobius"/>
    </source>
</evidence>
<dbReference type="InterPro" id="IPR017441">
    <property type="entry name" value="Protein_kinase_ATP_BS"/>
</dbReference>
<dbReference type="InterPro" id="IPR000719">
    <property type="entry name" value="Prot_kinase_dom"/>
</dbReference>
<comment type="caution">
    <text evidence="5">The sequence shown here is derived from an EMBL/GenBank/DDBJ whole genome shotgun (WGS) entry which is preliminary data.</text>
</comment>
<dbReference type="PROSITE" id="PS50011">
    <property type="entry name" value="PROTEIN_KINASE_DOM"/>
    <property type="match status" value="1"/>
</dbReference>
<proteinExistence type="predicted"/>
<dbReference type="EMBL" id="CAXAMN010022585">
    <property type="protein sequence ID" value="CAK9071069.1"/>
    <property type="molecule type" value="Genomic_DNA"/>
</dbReference>
<keyword evidence="3" id="KW-0472">Membrane</keyword>
<keyword evidence="6" id="KW-1185">Reference proteome</keyword>
<evidence type="ECO:0000256" key="1">
    <source>
        <dbReference type="PROSITE-ProRule" id="PRU10141"/>
    </source>
</evidence>
<dbReference type="PANTHER" id="PTHR44167:SF24">
    <property type="entry name" value="SERINE_THREONINE-PROTEIN KINASE CHK2"/>
    <property type="match status" value="1"/>
</dbReference>
<dbReference type="Gene3D" id="3.30.200.20">
    <property type="entry name" value="Phosphorylase Kinase, domain 1"/>
    <property type="match status" value="1"/>
</dbReference>
<evidence type="ECO:0000259" key="4">
    <source>
        <dbReference type="PROSITE" id="PS50011"/>
    </source>
</evidence>
<feature type="domain" description="Protein kinase" evidence="4">
    <location>
        <begin position="104"/>
        <end position="558"/>
    </location>
</feature>
<keyword evidence="1" id="KW-0067">ATP-binding</keyword>
<organism evidence="5 6">
    <name type="scientific">Durusdinium trenchii</name>
    <dbReference type="NCBI Taxonomy" id="1381693"/>
    <lineage>
        <taxon>Eukaryota</taxon>
        <taxon>Sar</taxon>
        <taxon>Alveolata</taxon>
        <taxon>Dinophyceae</taxon>
        <taxon>Suessiales</taxon>
        <taxon>Symbiodiniaceae</taxon>
        <taxon>Durusdinium</taxon>
    </lineage>
</organism>
<feature type="transmembrane region" description="Helical" evidence="3">
    <location>
        <begin position="618"/>
        <end position="637"/>
    </location>
</feature>
<dbReference type="Proteomes" id="UP001642484">
    <property type="component" value="Unassembled WGS sequence"/>
</dbReference>
<feature type="transmembrane region" description="Helical" evidence="3">
    <location>
        <begin position="674"/>
        <end position="695"/>
    </location>
</feature>
<sequence>MIWFFLLTVKAASSAPLDAPKHKVFEQYEFLEILQVGEATEEGLHPHGRTGSHRRTGSAGEAGQRDGWLQVYDHAVKAMAFGRWNHFLQLVSEKAFPSGHLPDFEDPKALGAGSFAITYKATYKPTGQVVAVKVFKDSAGLWITASDYGKYENNARIINMSRTECVNLQEIQQPQSQSKDPTGSSHVTKCIYDGITIPLQGGEEFENVPLHIVTWMNDGCVGEGAVILRSPVPPKPKGGPCRSTKHATEGRNGADPPGTESQGSVLEFGGTDDLDKWWGKQLKLKKANSDYVKLMKKATKGMLEGLRFLSESPGDVQWVHHDLKPQNMVVNDQTAEVVVVDMGTALSTKNETAKSACTPFFRPPSFDHYGVFESEVGFHPPVWSYDIYSAALSIFGMSLDGDFSSVKGLDGLSAIPVYPLMLYVSVQNSLASMSALKQIQKCVGQRPNKLWSCTEKLFRDAWIQEHDKGIKKIQESSGDARKAALAAVVNCRRWKGNPGEFILQPFPGELPPTHTADFFWTLADDWMATGFDELLVKMVSSNPQERPRPSEVLESNWFKTDSVTEQGKPVEYTCPEMPVADFAVLSSMFTVVHVFSCLTCCVCYGGTCLTASRLAVEAWKWSMAWGGLLMLLSPFVARMTTDLAILWMILMMPCGLALMVGACKSLPADKETKVKSILVASAVLLDLLFVIVTRYSTQIVMDLALVITKHSNVVIQALSLVAVPFAMYFMWIFTLLPILALLCGCISLASLNAPGGPREMTQPGMPGTELRGMGRV</sequence>
<dbReference type="SMART" id="SM00220">
    <property type="entry name" value="S_TKc"/>
    <property type="match status" value="1"/>
</dbReference>
<protein>
    <recommendedName>
        <fullName evidence="4">Protein kinase domain-containing protein</fullName>
    </recommendedName>
</protein>
<dbReference type="SUPFAM" id="SSF56112">
    <property type="entry name" value="Protein kinase-like (PK-like)"/>
    <property type="match status" value="1"/>
</dbReference>
<name>A0ABP0P5P0_9DINO</name>
<feature type="transmembrane region" description="Helical" evidence="3">
    <location>
        <begin position="643"/>
        <end position="662"/>
    </location>
</feature>
<evidence type="ECO:0000256" key="2">
    <source>
        <dbReference type="SAM" id="MobiDB-lite"/>
    </source>
</evidence>
<feature type="transmembrane region" description="Helical" evidence="3">
    <location>
        <begin position="582"/>
        <end position="606"/>
    </location>
</feature>
<gene>
    <name evidence="5" type="ORF">CCMP2556_LOCUS34968</name>
</gene>
<accession>A0ABP0P5P0</accession>
<evidence type="ECO:0000313" key="6">
    <source>
        <dbReference type="Proteomes" id="UP001642484"/>
    </source>
</evidence>
<keyword evidence="3" id="KW-0812">Transmembrane</keyword>
<feature type="region of interest" description="Disordered" evidence="2">
    <location>
        <begin position="43"/>
        <end position="62"/>
    </location>
</feature>
<feature type="compositionally biased region" description="Basic residues" evidence="2">
    <location>
        <begin position="46"/>
        <end position="56"/>
    </location>
</feature>
<dbReference type="Gene3D" id="1.10.510.10">
    <property type="entry name" value="Transferase(Phosphotransferase) domain 1"/>
    <property type="match status" value="1"/>
</dbReference>
<feature type="transmembrane region" description="Helical" evidence="3">
    <location>
        <begin position="728"/>
        <end position="751"/>
    </location>
</feature>
<dbReference type="PROSITE" id="PS00107">
    <property type="entry name" value="PROTEIN_KINASE_ATP"/>
    <property type="match status" value="1"/>
</dbReference>